<dbReference type="EMBL" id="CP136137">
    <property type="protein sequence ID" value="WYY06713.1"/>
    <property type="molecule type" value="Genomic_DNA"/>
</dbReference>
<protein>
    <submittedName>
        <fullName evidence="1">3-methyladenine DNA glycosylase</fullName>
    </submittedName>
</protein>
<organism evidence="1 2">
    <name type="scientific">Gordonia hydrophobica</name>
    <dbReference type="NCBI Taxonomy" id="40516"/>
    <lineage>
        <taxon>Bacteria</taxon>
        <taxon>Bacillati</taxon>
        <taxon>Actinomycetota</taxon>
        <taxon>Actinomycetes</taxon>
        <taxon>Mycobacteriales</taxon>
        <taxon>Gordoniaceae</taxon>
        <taxon>Gordonia</taxon>
    </lineage>
</organism>
<dbReference type="Proteomes" id="UP001479933">
    <property type="component" value="Chromosome"/>
</dbReference>
<evidence type="ECO:0000313" key="2">
    <source>
        <dbReference type="Proteomes" id="UP001479933"/>
    </source>
</evidence>
<evidence type="ECO:0000313" key="1">
    <source>
        <dbReference type="EMBL" id="WYY06713.1"/>
    </source>
</evidence>
<dbReference type="RefSeq" id="WP_066170262.1">
    <property type="nucleotide sequence ID" value="NZ_CP136137.1"/>
</dbReference>
<reference evidence="1 2" key="1">
    <citation type="journal article" date="2023" name="Virus Evol.">
        <title>Computational host range prediction-The good, the bad, and the ugly.</title>
        <authorList>
            <person name="Howell A.A."/>
            <person name="Versoza C.J."/>
            <person name="Pfeifer S.P."/>
        </authorList>
    </citation>
    <scope>NUCLEOTIDE SEQUENCE [LARGE SCALE GENOMIC DNA]</scope>
    <source>
        <strain evidence="1 2">1610/1b</strain>
    </source>
</reference>
<keyword evidence="2" id="KW-1185">Reference proteome</keyword>
<proteinExistence type="predicted"/>
<gene>
    <name evidence="1" type="ORF">RVF87_16890</name>
</gene>
<accession>A0ABZ2TZF5</accession>
<sequence length="294" mass="33108">MVDEIVLPRADWQLRADRHRARIETLIEPYTQAHRRGEKHPVIDFLFTYYSARPGQVTKWHPGFGVALSRAHRYGGLRGYHVTDDGTARVTDEHLASRLHLVRWILAMEQATARRTPRLSCFGLHEWAMVYRTDAKRHRIPLRLGGAGTDAVVEAHPIRCTHFDAFRFFTADAEPLNATALTRADAIENEQPGCLHATMDLYRYCLKLTPLVGGDLLADCFELALTARVLDMRASPYDLTDYGYQAVPIETADGRAQYVREQTAIARRGAELREALVTTCEDLLVAAGSTPDLP</sequence>
<name>A0ABZ2TZF5_9ACTN</name>